<accession>A0AAV4GN32</accession>
<protein>
    <submittedName>
        <fullName evidence="1">Uncharacterized protein</fullName>
    </submittedName>
</protein>
<keyword evidence="2" id="KW-1185">Reference proteome</keyword>
<dbReference type="Proteomes" id="UP000762676">
    <property type="component" value="Unassembled WGS sequence"/>
</dbReference>
<evidence type="ECO:0000313" key="2">
    <source>
        <dbReference type="Proteomes" id="UP000762676"/>
    </source>
</evidence>
<comment type="caution">
    <text evidence="1">The sequence shown here is derived from an EMBL/GenBank/DDBJ whole genome shotgun (WGS) entry which is preliminary data.</text>
</comment>
<dbReference type="EMBL" id="BMAT01008515">
    <property type="protein sequence ID" value="GFR86867.1"/>
    <property type="molecule type" value="Genomic_DNA"/>
</dbReference>
<dbReference type="AlphaFoldDB" id="A0AAV4GN32"/>
<gene>
    <name evidence="1" type="ORF">ElyMa_004208800</name>
</gene>
<proteinExistence type="predicted"/>
<evidence type="ECO:0000313" key="1">
    <source>
        <dbReference type="EMBL" id="GFR86867.1"/>
    </source>
</evidence>
<organism evidence="1 2">
    <name type="scientific">Elysia marginata</name>
    <dbReference type="NCBI Taxonomy" id="1093978"/>
    <lineage>
        <taxon>Eukaryota</taxon>
        <taxon>Metazoa</taxon>
        <taxon>Spiralia</taxon>
        <taxon>Lophotrochozoa</taxon>
        <taxon>Mollusca</taxon>
        <taxon>Gastropoda</taxon>
        <taxon>Heterobranchia</taxon>
        <taxon>Euthyneura</taxon>
        <taxon>Panpulmonata</taxon>
        <taxon>Sacoglossa</taxon>
        <taxon>Placobranchoidea</taxon>
        <taxon>Plakobranchidae</taxon>
        <taxon>Elysia</taxon>
    </lineage>
</organism>
<sequence length="81" mass="8929">MVESHLTYSCAPTTITYDVITPKGSVGFTADDWLAGPVSPSAILDFLRYELLPPKRARGASNQIDFVAKNISQNRKTLKMN</sequence>
<reference evidence="1 2" key="1">
    <citation type="journal article" date="2021" name="Elife">
        <title>Chloroplast acquisition without the gene transfer in kleptoplastic sea slugs, Plakobranchus ocellatus.</title>
        <authorList>
            <person name="Maeda T."/>
            <person name="Takahashi S."/>
            <person name="Yoshida T."/>
            <person name="Shimamura S."/>
            <person name="Takaki Y."/>
            <person name="Nagai Y."/>
            <person name="Toyoda A."/>
            <person name="Suzuki Y."/>
            <person name="Arimoto A."/>
            <person name="Ishii H."/>
            <person name="Satoh N."/>
            <person name="Nishiyama T."/>
            <person name="Hasebe M."/>
            <person name="Maruyama T."/>
            <person name="Minagawa J."/>
            <person name="Obokata J."/>
            <person name="Shigenobu S."/>
        </authorList>
    </citation>
    <scope>NUCLEOTIDE SEQUENCE [LARGE SCALE GENOMIC DNA]</scope>
</reference>
<name>A0AAV4GN32_9GAST</name>